<dbReference type="PROSITE" id="PS51352">
    <property type="entry name" value="THIOREDOXIN_2"/>
    <property type="match status" value="1"/>
</dbReference>
<evidence type="ECO:0000256" key="1">
    <source>
        <dbReference type="ARBA" id="ARBA00022729"/>
    </source>
</evidence>
<reference evidence="6" key="1">
    <citation type="submission" date="2019-08" db="EMBL/GenBank/DDBJ databases">
        <title>Seonamhaeicola sediminis sp. nov., isolated from marine sediment.</title>
        <authorList>
            <person name="Cao W.R."/>
        </authorList>
    </citation>
    <scope>NUCLEOTIDE SEQUENCE [LARGE SCALE GENOMIC DNA]</scope>
    <source>
        <strain evidence="6">Gy8</strain>
    </source>
</reference>
<keyword evidence="2" id="KW-0676">Redox-active center</keyword>
<evidence type="ECO:0000256" key="3">
    <source>
        <dbReference type="SAM" id="SignalP"/>
    </source>
</evidence>
<dbReference type="OrthoDB" id="9811036at2"/>
<dbReference type="PANTHER" id="PTHR15337:SF11">
    <property type="entry name" value="THIOREDOXIN DOMAIN-CONTAINING PROTEIN"/>
    <property type="match status" value="1"/>
</dbReference>
<proteinExistence type="predicted"/>
<evidence type="ECO:0000313" key="6">
    <source>
        <dbReference type="Proteomes" id="UP000321790"/>
    </source>
</evidence>
<dbReference type="InterPro" id="IPR036249">
    <property type="entry name" value="Thioredoxin-like_sf"/>
</dbReference>
<dbReference type="PANTHER" id="PTHR15337">
    <property type="entry name" value="ANTERIOR GRADIENT PROTEIN-RELATED"/>
    <property type="match status" value="1"/>
</dbReference>
<feature type="chain" id="PRO_5023078362" evidence="3">
    <location>
        <begin position="22"/>
        <end position="183"/>
    </location>
</feature>
<dbReference type="Gene3D" id="3.40.30.10">
    <property type="entry name" value="Glutaredoxin"/>
    <property type="match status" value="1"/>
</dbReference>
<organism evidence="5 6">
    <name type="scientific">Seonamhaeicola algicola</name>
    <dbReference type="NCBI Taxonomy" id="1719036"/>
    <lineage>
        <taxon>Bacteria</taxon>
        <taxon>Pseudomonadati</taxon>
        <taxon>Bacteroidota</taxon>
        <taxon>Flavobacteriia</taxon>
        <taxon>Flavobacteriales</taxon>
        <taxon>Flavobacteriaceae</taxon>
    </lineage>
</organism>
<evidence type="ECO:0000256" key="2">
    <source>
        <dbReference type="ARBA" id="ARBA00023284"/>
    </source>
</evidence>
<sequence>MMKKIQLILVLAVLTTLNISAQEINWLTLEQAVELQKKTPKKIMMDVYTNWCGPCKMLDRNTFQNQQVANYVNEHYYAVKFNAEGNDQITFDGKTFSNPNYNPANANRRNSPHELSRYFQIQAYPTIVFLDEEGKLIFPLKGYKTPPQLELYLKMFKADDHKQLDTQEKFNAYYEAFKPQFQG</sequence>
<name>A0A5C7AER7_9FLAO</name>
<dbReference type="InterPro" id="IPR013766">
    <property type="entry name" value="Thioredoxin_domain"/>
</dbReference>
<evidence type="ECO:0000259" key="4">
    <source>
        <dbReference type="PROSITE" id="PS51352"/>
    </source>
</evidence>
<dbReference type="EMBL" id="VOSC01000030">
    <property type="protein sequence ID" value="TXE07270.1"/>
    <property type="molecule type" value="Genomic_DNA"/>
</dbReference>
<keyword evidence="6" id="KW-1185">Reference proteome</keyword>
<dbReference type="Proteomes" id="UP000321790">
    <property type="component" value="Unassembled WGS sequence"/>
</dbReference>
<accession>A0A5C7AER7</accession>
<feature type="domain" description="Thioredoxin" evidence="4">
    <location>
        <begin position="5"/>
        <end position="158"/>
    </location>
</feature>
<dbReference type="Pfam" id="PF13098">
    <property type="entry name" value="Thioredoxin_2"/>
    <property type="match status" value="1"/>
</dbReference>
<dbReference type="InterPro" id="IPR017937">
    <property type="entry name" value="Thioredoxin_CS"/>
</dbReference>
<dbReference type="InterPro" id="IPR012336">
    <property type="entry name" value="Thioredoxin-like_fold"/>
</dbReference>
<dbReference type="PROSITE" id="PS00194">
    <property type="entry name" value="THIOREDOXIN_1"/>
    <property type="match status" value="1"/>
</dbReference>
<protein>
    <submittedName>
        <fullName evidence="5">DUF255 domain-containing protein</fullName>
    </submittedName>
</protein>
<dbReference type="InterPro" id="IPR051099">
    <property type="entry name" value="AGR/TXD"/>
</dbReference>
<comment type="caution">
    <text evidence="5">The sequence shown here is derived from an EMBL/GenBank/DDBJ whole genome shotgun (WGS) entry which is preliminary data.</text>
</comment>
<feature type="signal peptide" evidence="3">
    <location>
        <begin position="1"/>
        <end position="21"/>
    </location>
</feature>
<gene>
    <name evidence="5" type="ORF">FUA26_13715</name>
</gene>
<dbReference type="SUPFAM" id="SSF52833">
    <property type="entry name" value="Thioredoxin-like"/>
    <property type="match status" value="1"/>
</dbReference>
<evidence type="ECO:0000313" key="5">
    <source>
        <dbReference type="EMBL" id="TXE07270.1"/>
    </source>
</evidence>
<keyword evidence="1 3" id="KW-0732">Signal</keyword>
<dbReference type="AlphaFoldDB" id="A0A5C7AER7"/>